<dbReference type="Gene3D" id="3.40.50.1820">
    <property type="entry name" value="alpha/beta hydrolase"/>
    <property type="match status" value="1"/>
</dbReference>
<dbReference type="OrthoDB" id="19653at2759"/>
<evidence type="ECO:0000256" key="3">
    <source>
        <dbReference type="ARBA" id="ARBA00023180"/>
    </source>
</evidence>
<keyword evidence="4" id="KW-1133">Transmembrane helix</keyword>
<accession>A0A7R9LLA0</accession>
<feature type="transmembrane region" description="Helical" evidence="4">
    <location>
        <begin position="571"/>
        <end position="598"/>
    </location>
</feature>
<comment type="similarity">
    <text evidence="1">Belongs to the type-B carboxylesterase/lipase family.</text>
</comment>
<reference evidence="7" key="1">
    <citation type="submission" date="2020-11" db="EMBL/GenBank/DDBJ databases">
        <authorList>
            <person name="Tran Van P."/>
        </authorList>
    </citation>
    <scope>NUCLEOTIDE SEQUENCE</scope>
</reference>
<keyword evidence="4" id="KW-0472">Membrane</keyword>
<dbReference type="Pfam" id="PF00135">
    <property type="entry name" value="COesterase"/>
    <property type="match status" value="1"/>
</dbReference>
<name>A0A7R9LLA0_9ACAR</name>
<evidence type="ECO:0000256" key="1">
    <source>
        <dbReference type="ARBA" id="ARBA00005964"/>
    </source>
</evidence>
<dbReference type="InterPro" id="IPR002018">
    <property type="entry name" value="CarbesteraseB"/>
</dbReference>
<protein>
    <recommendedName>
        <fullName evidence="6">Carboxylesterase type B domain-containing protein</fullName>
    </recommendedName>
</protein>
<dbReference type="AlphaFoldDB" id="A0A7R9LLA0"/>
<evidence type="ECO:0000259" key="6">
    <source>
        <dbReference type="Pfam" id="PF00135"/>
    </source>
</evidence>
<dbReference type="EMBL" id="OC916288">
    <property type="protein sequence ID" value="CAD7643777.1"/>
    <property type="molecule type" value="Genomic_DNA"/>
</dbReference>
<organism evidence="7">
    <name type="scientific">Oppiella nova</name>
    <dbReference type="NCBI Taxonomy" id="334625"/>
    <lineage>
        <taxon>Eukaryota</taxon>
        <taxon>Metazoa</taxon>
        <taxon>Ecdysozoa</taxon>
        <taxon>Arthropoda</taxon>
        <taxon>Chelicerata</taxon>
        <taxon>Arachnida</taxon>
        <taxon>Acari</taxon>
        <taxon>Acariformes</taxon>
        <taxon>Sarcoptiformes</taxon>
        <taxon>Oribatida</taxon>
        <taxon>Brachypylina</taxon>
        <taxon>Oppioidea</taxon>
        <taxon>Oppiidae</taxon>
        <taxon>Oppiella</taxon>
    </lineage>
</organism>
<dbReference type="EMBL" id="CAJPVJ010001463">
    <property type="protein sequence ID" value="CAG2164767.1"/>
    <property type="molecule type" value="Genomic_DNA"/>
</dbReference>
<dbReference type="Proteomes" id="UP000728032">
    <property type="component" value="Unassembled WGS sequence"/>
</dbReference>
<feature type="chain" id="PRO_5035592222" description="Carboxylesterase type B domain-containing protein" evidence="5">
    <location>
        <begin position="24"/>
        <end position="617"/>
    </location>
</feature>
<gene>
    <name evidence="7" type="ORF">ONB1V03_LOCUS4316</name>
</gene>
<dbReference type="SUPFAM" id="SSF53474">
    <property type="entry name" value="alpha/beta-Hydrolases"/>
    <property type="match status" value="1"/>
</dbReference>
<evidence type="ECO:0000313" key="8">
    <source>
        <dbReference type="Proteomes" id="UP000728032"/>
    </source>
</evidence>
<keyword evidence="8" id="KW-1185">Reference proteome</keyword>
<sequence>MICFMRFASIVVVLYLSSELIDGSIRGLQRKFSTDAPTLQTTSGQLRGLHVVKSKQVEGYQYLGVPYAEPPVGKLRFQRPQALNETNELRDATEFAPTCVQMRHLPQLINPLLNVDEEHKTSEDCLYLNIYVPKKLSNSRQMSLPVMVWLPGEGYDFADARQFDGSYLASLGNVIVITVQYRVGVFGFLKSDSFASGNQGLWDQITALKWIRKNARAVGGDADNITVFGRFTGSMSISILLTSPAVRDMNPPLFRRAILLSGIAVGKWVFEHNYQSRAQEFLTQVGCEDTNCLNKLSAQNILEKASYGWRPTFDSELIEEEPLKVMEKGIFAKGVTDVMLGTNKVEGSLCLLTHFASKSRFYDKIINNELTENDFLEMIESDMKMFFNQKHGANDTTSYQNKAFISALMNKNQNSSLRQKYLEFCSSLFITSHMKHFNKLLQKRQLTKQNSVNTTLTNSYVYELQYRPSFSIAPSFIESAIHGDDVLLAFGLIHSSPVVPNKDDEKMTQLLVESFTNFATYGNPNGVTPLADNLWSNNDISVIDTRIESNKTPKDMVSVTQLFLFSSTAEILITFLTTSTTILALLALTLICFIIFFLHKQRHSIDNNNYKKESALL</sequence>
<dbReference type="InterPro" id="IPR019819">
    <property type="entry name" value="Carboxylesterase_B_CS"/>
</dbReference>
<keyword evidence="2 5" id="KW-0732">Signal</keyword>
<proteinExistence type="inferred from homology"/>
<feature type="signal peptide" evidence="5">
    <location>
        <begin position="1"/>
        <end position="23"/>
    </location>
</feature>
<evidence type="ECO:0000313" key="7">
    <source>
        <dbReference type="EMBL" id="CAD7643777.1"/>
    </source>
</evidence>
<dbReference type="PANTHER" id="PTHR43903">
    <property type="entry name" value="NEUROLIGIN"/>
    <property type="match status" value="1"/>
</dbReference>
<keyword evidence="3" id="KW-0325">Glycoprotein</keyword>
<keyword evidence="4" id="KW-0812">Transmembrane</keyword>
<dbReference type="InterPro" id="IPR029058">
    <property type="entry name" value="AB_hydrolase_fold"/>
</dbReference>
<evidence type="ECO:0000256" key="2">
    <source>
        <dbReference type="ARBA" id="ARBA00022729"/>
    </source>
</evidence>
<feature type="domain" description="Carboxylesterase type B" evidence="6">
    <location>
        <begin position="36"/>
        <end position="529"/>
    </location>
</feature>
<dbReference type="PROSITE" id="PS00941">
    <property type="entry name" value="CARBOXYLESTERASE_B_2"/>
    <property type="match status" value="1"/>
</dbReference>
<evidence type="ECO:0000256" key="4">
    <source>
        <dbReference type="SAM" id="Phobius"/>
    </source>
</evidence>
<evidence type="ECO:0000256" key="5">
    <source>
        <dbReference type="SAM" id="SignalP"/>
    </source>
</evidence>
<dbReference type="InterPro" id="IPR051093">
    <property type="entry name" value="Neuroligin/BSAL"/>
</dbReference>